<evidence type="ECO:0000313" key="1">
    <source>
        <dbReference type="EMBL" id="SEB59038.1"/>
    </source>
</evidence>
<dbReference type="RefSeq" id="WP_245723549.1">
    <property type="nucleotide sequence ID" value="NZ_FNRY01000001.1"/>
</dbReference>
<evidence type="ECO:0000313" key="2">
    <source>
        <dbReference type="Proteomes" id="UP000199183"/>
    </source>
</evidence>
<organism evidence="1 2">
    <name type="scientific">Paramicrobacterium humi</name>
    <dbReference type="NCBI Taxonomy" id="640635"/>
    <lineage>
        <taxon>Bacteria</taxon>
        <taxon>Bacillati</taxon>
        <taxon>Actinomycetota</taxon>
        <taxon>Actinomycetes</taxon>
        <taxon>Micrococcales</taxon>
        <taxon>Microbacteriaceae</taxon>
        <taxon>Paramicrobacterium</taxon>
    </lineage>
</organism>
<accession>A0A1H4KLP3</accession>
<evidence type="ECO:0008006" key="3">
    <source>
        <dbReference type="Google" id="ProtNLM"/>
    </source>
</evidence>
<keyword evidence="2" id="KW-1185">Reference proteome</keyword>
<dbReference type="Proteomes" id="UP000199183">
    <property type="component" value="Unassembled WGS sequence"/>
</dbReference>
<gene>
    <name evidence="1" type="ORF">SAMN04489806_1207</name>
</gene>
<sequence length="300" mass="33499">MSTAPALDRAPALAASEWRAREAAHQQRADALTAGWRSRQQSGEQHPIDDFLFTYYSYKPSILRRWHPGAGIELTDAAGAPRATWKWYVPGAEPGSVRVDAAAFLHAKRASVEAICRILEKTAARPGQFGCFGLHEWAMVYRQREHRHAVPLRLGQEQTDAVVEGHRIQCSHFDAFRFFTPEAVPLNRLQPTREAQSELEQPGCLHAGMDVYKWAIKLGPLVPGEVLLGAFELARDIRWLDMAASPYDVSAWGAEPVAIETPAGKAEYVRRQREFAERSNALRLRVLDAVAVARRDAGVE</sequence>
<dbReference type="EMBL" id="FNRY01000001">
    <property type="protein sequence ID" value="SEB59038.1"/>
    <property type="molecule type" value="Genomic_DNA"/>
</dbReference>
<protein>
    <recommendedName>
        <fullName evidence="3">3-methyladenine DNA glycosylase</fullName>
    </recommendedName>
</protein>
<dbReference type="AlphaFoldDB" id="A0A1H4KLP3"/>
<name>A0A1H4KLP3_9MICO</name>
<proteinExistence type="predicted"/>
<reference evidence="1 2" key="1">
    <citation type="submission" date="2016-10" db="EMBL/GenBank/DDBJ databases">
        <authorList>
            <person name="de Groot N.N."/>
        </authorList>
    </citation>
    <scope>NUCLEOTIDE SEQUENCE [LARGE SCALE GENOMIC DNA]</scope>
    <source>
        <strain evidence="1 2">DSM 21799</strain>
    </source>
</reference>
<dbReference type="STRING" id="640635.SAMN04489806_1207"/>